<organism evidence="1 2">
    <name type="scientific">Novacetimonas hansenii</name>
    <name type="common">Komagataeibacter hansenii</name>
    <dbReference type="NCBI Taxonomy" id="436"/>
    <lineage>
        <taxon>Bacteria</taxon>
        <taxon>Pseudomonadati</taxon>
        <taxon>Pseudomonadota</taxon>
        <taxon>Alphaproteobacteria</taxon>
        <taxon>Acetobacterales</taxon>
        <taxon>Acetobacteraceae</taxon>
        <taxon>Novacetimonas</taxon>
    </lineage>
</organism>
<gene>
    <name evidence="1" type="ORF">K1W68_15925</name>
</gene>
<proteinExistence type="predicted"/>
<dbReference type="Proteomes" id="UP001202887">
    <property type="component" value="Unassembled WGS sequence"/>
</dbReference>
<dbReference type="EMBL" id="JAIBCX010000112">
    <property type="protein sequence ID" value="MCJ8355451.1"/>
    <property type="molecule type" value="Genomic_DNA"/>
</dbReference>
<evidence type="ECO:0000313" key="1">
    <source>
        <dbReference type="EMBL" id="MCJ8355451.1"/>
    </source>
</evidence>
<feature type="non-terminal residue" evidence="1">
    <location>
        <position position="101"/>
    </location>
</feature>
<name>A0AAW5EXC3_NOVHA</name>
<dbReference type="AlphaFoldDB" id="A0AAW5EXC3"/>
<comment type="caution">
    <text evidence="1">The sequence shown here is derived from an EMBL/GenBank/DDBJ whole genome shotgun (WGS) entry which is preliminary data.</text>
</comment>
<accession>A0AAW5EXC3</accession>
<reference evidence="1" key="2">
    <citation type="submission" date="2022-03" db="EMBL/GenBank/DDBJ databases">
        <authorList>
            <person name="Ryngajllo M."/>
            <person name="Jacek P."/>
            <person name="Kubiak K."/>
        </authorList>
    </citation>
    <scope>NUCLEOTIDE SEQUENCE</scope>
    <source>
        <strain evidence="1">SI1</strain>
    </source>
</reference>
<evidence type="ECO:0000313" key="2">
    <source>
        <dbReference type="Proteomes" id="UP001202887"/>
    </source>
</evidence>
<sequence>MPAQFATKAHPVPRRAIRGGILTVLALLMLVFTPWLSQGRAADPQAAAPATASTQGINAQQAQQVLSVMNDPQKREEFTRTLEAIAKGLPAPAPTPAPAKA</sequence>
<protein>
    <submittedName>
        <fullName evidence="1">Mechanosensitive ion channel protein MscS</fullName>
    </submittedName>
</protein>
<reference evidence="1" key="1">
    <citation type="journal article" date="2021" name="Polymers (Basel)">
        <title>Highly Stretchable Bacterial Cellulose Produced by Komagataeibacter hansenii SI1.</title>
        <authorList>
            <person name="Cielecka I."/>
            <person name="Ryngajllo M."/>
            <person name="Maniukiewicz W."/>
            <person name="Bielecki S."/>
        </authorList>
    </citation>
    <scope>NUCLEOTIDE SEQUENCE</scope>
    <source>
        <strain evidence="1">SI1</strain>
    </source>
</reference>